<dbReference type="RefSeq" id="WP_074751969.1">
    <property type="nucleotide sequence ID" value="NZ_FOTJ01000020.1"/>
</dbReference>
<dbReference type="OrthoDB" id="2242258at2"/>
<dbReference type="AlphaFoldDB" id="A0A1I4IT77"/>
<organism evidence="1 2">
    <name type="scientific">Lactococcus garvieae</name>
    <dbReference type="NCBI Taxonomy" id="1363"/>
    <lineage>
        <taxon>Bacteria</taxon>
        <taxon>Bacillati</taxon>
        <taxon>Bacillota</taxon>
        <taxon>Bacilli</taxon>
        <taxon>Lactobacillales</taxon>
        <taxon>Streptococcaceae</taxon>
        <taxon>Lactococcus</taxon>
    </lineage>
</organism>
<evidence type="ECO:0000313" key="1">
    <source>
        <dbReference type="EMBL" id="SFL57569.1"/>
    </source>
</evidence>
<proteinExistence type="predicted"/>
<dbReference type="Proteomes" id="UP000181969">
    <property type="component" value="Unassembled WGS sequence"/>
</dbReference>
<dbReference type="EMBL" id="FOTJ01000020">
    <property type="protein sequence ID" value="SFL57569.1"/>
    <property type="molecule type" value="Genomic_DNA"/>
</dbReference>
<sequence>MIVETKDVLRKIVENMEADIGYRLFSEKAEAGIVPSELAPLHGYLEKGTLMAGLKENPSIQVDIREVFAEIWNSVAYFEFNGQRVCERKAFGKQMLALDEEFFKQGEYEQFVEESLLASKGTREIIVDDLSGNLPGSIMKDFMNWKAKGGE</sequence>
<evidence type="ECO:0000313" key="2">
    <source>
        <dbReference type="Proteomes" id="UP000181969"/>
    </source>
</evidence>
<gene>
    <name evidence="1" type="ORF">SAMN05216438_12027</name>
</gene>
<protein>
    <submittedName>
        <fullName evidence="1">Uncharacterized protein</fullName>
    </submittedName>
</protein>
<name>A0A1I4IT77_9LACT</name>
<accession>A0A1I4IT77</accession>
<reference evidence="1 2" key="1">
    <citation type="submission" date="2016-10" db="EMBL/GenBank/DDBJ databases">
        <authorList>
            <person name="de Groot N.N."/>
        </authorList>
    </citation>
    <scope>NUCLEOTIDE SEQUENCE [LARGE SCALE GENOMIC DNA]</scope>
    <source>
        <strain evidence="1 2">M79</strain>
    </source>
</reference>